<proteinExistence type="predicted"/>
<feature type="non-terminal residue" evidence="2">
    <location>
        <position position="79"/>
    </location>
</feature>
<organism evidence="2 3">
    <name type="scientific">Aureobasidium melanogenum</name>
    <name type="common">Aureobasidium pullulans var. melanogenum</name>
    <dbReference type="NCBI Taxonomy" id="46634"/>
    <lineage>
        <taxon>Eukaryota</taxon>
        <taxon>Fungi</taxon>
        <taxon>Dikarya</taxon>
        <taxon>Ascomycota</taxon>
        <taxon>Pezizomycotina</taxon>
        <taxon>Dothideomycetes</taxon>
        <taxon>Dothideomycetidae</taxon>
        <taxon>Dothideales</taxon>
        <taxon>Saccotheciaceae</taxon>
        <taxon>Aureobasidium</taxon>
    </lineage>
</organism>
<dbReference type="Proteomes" id="UP000779574">
    <property type="component" value="Unassembled WGS sequence"/>
</dbReference>
<comment type="caution">
    <text evidence="2">The sequence shown here is derived from an EMBL/GenBank/DDBJ whole genome shotgun (WGS) entry which is preliminary data.</text>
</comment>
<evidence type="ECO:0000256" key="1">
    <source>
        <dbReference type="SAM" id="MobiDB-lite"/>
    </source>
</evidence>
<name>A0A9P8EF00_AURME</name>
<gene>
    <name evidence="2" type="ORF">KCU76_g9960</name>
</gene>
<feature type="region of interest" description="Disordered" evidence="1">
    <location>
        <begin position="1"/>
        <end position="24"/>
    </location>
</feature>
<dbReference type="OrthoDB" id="3830442at2759"/>
<accession>A0A9P8EF00</accession>
<reference evidence="2" key="2">
    <citation type="submission" date="2021-08" db="EMBL/GenBank/DDBJ databases">
        <authorList>
            <person name="Gostincar C."/>
            <person name="Sun X."/>
            <person name="Song Z."/>
            <person name="Gunde-Cimerman N."/>
        </authorList>
    </citation>
    <scope>NUCLEOTIDE SEQUENCE</scope>
    <source>
        <strain evidence="2">EXF-9911</strain>
    </source>
</reference>
<sequence length="79" mass="8446">MAASDFTNTGAPVNPFTSWTNGSATRNGGKCVMQKKSNGQLVMASCILQRRNGQLVMASCTMSRRDGQLVMASCTLQNN</sequence>
<dbReference type="EMBL" id="JAHFXF010000427">
    <property type="protein sequence ID" value="KAG9687953.1"/>
    <property type="molecule type" value="Genomic_DNA"/>
</dbReference>
<reference evidence="2" key="1">
    <citation type="journal article" date="2021" name="J Fungi (Basel)">
        <title>Virulence traits and population genomics of the black yeast Aureobasidium melanogenum.</title>
        <authorList>
            <person name="Cernosa A."/>
            <person name="Sun X."/>
            <person name="Gostincar C."/>
            <person name="Fang C."/>
            <person name="Gunde-Cimerman N."/>
            <person name="Song Z."/>
        </authorList>
    </citation>
    <scope>NUCLEOTIDE SEQUENCE</scope>
    <source>
        <strain evidence="2">EXF-9911</strain>
    </source>
</reference>
<evidence type="ECO:0000313" key="2">
    <source>
        <dbReference type="EMBL" id="KAG9687953.1"/>
    </source>
</evidence>
<dbReference type="AlphaFoldDB" id="A0A9P8EF00"/>
<evidence type="ECO:0000313" key="3">
    <source>
        <dbReference type="Proteomes" id="UP000779574"/>
    </source>
</evidence>
<protein>
    <submittedName>
        <fullName evidence="2">Uncharacterized protein</fullName>
    </submittedName>
</protein>